<reference evidence="1" key="1">
    <citation type="journal article" date="2013" name="Environ. Microbiol.">
        <title>Microbiota from the distal guts of lean and obese adolescents exhibit partial functional redundancy besides clear differences in community structure.</title>
        <authorList>
            <person name="Ferrer M."/>
            <person name="Ruiz A."/>
            <person name="Lanza F."/>
            <person name="Haange S.B."/>
            <person name="Oberbach A."/>
            <person name="Till H."/>
            <person name="Bargiela R."/>
            <person name="Campoy C."/>
            <person name="Segura M.T."/>
            <person name="Richter M."/>
            <person name="von Bergen M."/>
            <person name="Seifert J."/>
            <person name="Suarez A."/>
        </authorList>
    </citation>
    <scope>NUCLEOTIDE SEQUENCE</scope>
</reference>
<gene>
    <name evidence="1" type="ORF">LEA_14227</name>
</gene>
<evidence type="ECO:0000313" key="1">
    <source>
        <dbReference type="EMBL" id="EKC57710.1"/>
    </source>
</evidence>
<feature type="non-terminal residue" evidence="1">
    <location>
        <position position="46"/>
    </location>
</feature>
<organism evidence="1">
    <name type="scientific">human gut metagenome</name>
    <dbReference type="NCBI Taxonomy" id="408170"/>
    <lineage>
        <taxon>unclassified sequences</taxon>
        <taxon>metagenomes</taxon>
        <taxon>organismal metagenomes</taxon>
    </lineage>
</organism>
<accession>K1SV64</accession>
<dbReference type="EMBL" id="AJWY01009660">
    <property type="protein sequence ID" value="EKC57710.1"/>
    <property type="molecule type" value="Genomic_DNA"/>
</dbReference>
<dbReference type="AlphaFoldDB" id="K1SV64"/>
<comment type="caution">
    <text evidence="1">The sequence shown here is derived from an EMBL/GenBank/DDBJ whole genome shotgun (WGS) entry which is preliminary data.</text>
</comment>
<sequence length="46" mass="5287">MIRMYQMMTPGPTMPAASVMEARSRAFANPDVDETFCEEYHQVCKD</sequence>
<proteinExistence type="predicted"/>
<protein>
    <submittedName>
        <fullName evidence="1">Uncharacterized protein</fullName>
    </submittedName>
</protein>
<name>K1SV64_9ZZZZ</name>